<reference evidence="1 2" key="1">
    <citation type="submission" date="2013-07" db="EMBL/GenBank/DDBJ databases">
        <title>Genome of Archaeoglobus fulgidus.</title>
        <authorList>
            <person name="Fiebig A."/>
            <person name="Birkeland N.-K."/>
        </authorList>
    </citation>
    <scope>NUCLEOTIDE SEQUENCE [LARGE SCALE GENOMIC DNA]</scope>
    <source>
        <strain evidence="1 2">DSM 8774</strain>
    </source>
</reference>
<gene>
    <name evidence="1" type="ORF">AFULGI_00016440</name>
</gene>
<organism evidence="1 2">
    <name type="scientific">Archaeoglobus fulgidus DSM 8774</name>
    <dbReference type="NCBI Taxonomy" id="1344584"/>
    <lineage>
        <taxon>Archaea</taxon>
        <taxon>Methanobacteriati</taxon>
        <taxon>Methanobacteriota</taxon>
        <taxon>Archaeoglobi</taxon>
        <taxon>Archaeoglobales</taxon>
        <taxon>Archaeoglobaceae</taxon>
        <taxon>Archaeoglobus</taxon>
    </lineage>
</organism>
<sequence length="119" mass="14221">MSLFYRSGNELRMELAYTKSGWIPTWLLSRETIDKIDVSGFVDKKFVVDILEGSYIKRVVKEKDETRTKIYLVTRSGLVEIPYEYKNRRYILNTGLVLNDLERRKRVGEIYANFRKRYP</sequence>
<dbReference type="HOGENOM" id="CLU_2055927_0_0_2"/>
<dbReference type="EMBL" id="CP006577">
    <property type="protein sequence ID" value="AIG98403.1"/>
    <property type="molecule type" value="Genomic_DNA"/>
</dbReference>
<dbReference type="AlphaFoldDB" id="A0A075WLF2"/>
<protein>
    <submittedName>
        <fullName evidence="1">Uncharacterized protein</fullName>
    </submittedName>
</protein>
<evidence type="ECO:0000313" key="1">
    <source>
        <dbReference type="EMBL" id="AIG98403.1"/>
    </source>
</evidence>
<proteinExistence type="predicted"/>
<dbReference type="KEGG" id="afg:AFULGI_00016440"/>
<accession>A0A075WLF2</accession>
<evidence type="ECO:0000313" key="2">
    <source>
        <dbReference type="Proteomes" id="UP000028501"/>
    </source>
</evidence>
<dbReference type="Proteomes" id="UP000028501">
    <property type="component" value="Chromosome"/>
</dbReference>
<name>A0A075WLF2_ARCFL</name>